<reference evidence="1" key="2">
    <citation type="journal article" date="2022" name="New Phytol.">
        <title>Evolutionary transition to the ectomycorrhizal habit in the genomes of a hyperdiverse lineage of mushroom-forming fungi.</title>
        <authorList>
            <person name="Looney B."/>
            <person name="Miyauchi S."/>
            <person name="Morin E."/>
            <person name="Drula E."/>
            <person name="Courty P.E."/>
            <person name="Kohler A."/>
            <person name="Kuo A."/>
            <person name="LaButti K."/>
            <person name="Pangilinan J."/>
            <person name="Lipzen A."/>
            <person name="Riley R."/>
            <person name="Andreopoulos W."/>
            <person name="He G."/>
            <person name="Johnson J."/>
            <person name="Nolan M."/>
            <person name="Tritt A."/>
            <person name="Barry K.W."/>
            <person name="Grigoriev I.V."/>
            <person name="Nagy L.G."/>
            <person name="Hibbett D."/>
            <person name="Henrissat B."/>
            <person name="Matheny P.B."/>
            <person name="Labbe J."/>
            <person name="Martin F.M."/>
        </authorList>
    </citation>
    <scope>NUCLEOTIDE SEQUENCE</scope>
    <source>
        <strain evidence="1">HHB10654</strain>
    </source>
</reference>
<evidence type="ECO:0000313" key="2">
    <source>
        <dbReference type="Proteomes" id="UP000814140"/>
    </source>
</evidence>
<proteinExistence type="predicted"/>
<dbReference type="EMBL" id="MU277212">
    <property type="protein sequence ID" value="KAI0061436.1"/>
    <property type="molecule type" value="Genomic_DNA"/>
</dbReference>
<accession>A0ACB8SZY9</accession>
<organism evidence="1 2">
    <name type="scientific">Artomyces pyxidatus</name>
    <dbReference type="NCBI Taxonomy" id="48021"/>
    <lineage>
        <taxon>Eukaryota</taxon>
        <taxon>Fungi</taxon>
        <taxon>Dikarya</taxon>
        <taxon>Basidiomycota</taxon>
        <taxon>Agaricomycotina</taxon>
        <taxon>Agaricomycetes</taxon>
        <taxon>Russulales</taxon>
        <taxon>Auriscalpiaceae</taxon>
        <taxon>Artomyces</taxon>
    </lineage>
</organism>
<dbReference type="Proteomes" id="UP000814140">
    <property type="component" value="Unassembled WGS sequence"/>
</dbReference>
<reference evidence="1" key="1">
    <citation type="submission" date="2021-03" db="EMBL/GenBank/DDBJ databases">
        <authorList>
            <consortium name="DOE Joint Genome Institute"/>
            <person name="Ahrendt S."/>
            <person name="Looney B.P."/>
            <person name="Miyauchi S."/>
            <person name="Morin E."/>
            <person name="Drula E."/>
            <person name="Courty P.E."/>
            <person name="Chicoki N."/>
            <person name="Fauchery L."/>
            <person name="Kohler A."/>
            <person name="Kuo A."/>
            <person name="Labutti K."/>
            <person name="Pangilinan J."/>
            <person name="Lipzen A."/>
            <person name="Riley R."/>
            <person name="Andreopoulos W."/>
            <person name="He G."/>
            <person name="Johnson J."/>
            <person name="Barry K.W."/>
            <person name="Grigoriev I.V."/>
            <person name="Nagy L."/>
            <person name="Hibbett D."/>
            <person name="Henrissat B."/>
            <person name="Matheny P.B."/>
            <person name="Labbe J."/>
            <person name="Martin F."/>
        </authorList>
    </citation>
    <scope>NUCLEOTIDE SEQUENCE</scope>
    <source>
        <strain evidence="1">HHB10654</strain>
    </source>
</reference>
<evidence type="ECO:0000313" key="1">
    <source>
        <dbReference type="EMBL" id="KAI0061436.1"/>
    </source>
</evidence>
<sequence length="504" mass="56150">MSKILSYLKIIAGTLPPRPFYPSSFLAATHVCSRWRTIALNCKDLWTDIHLQSRMWTRISLERSAPYPLAVRCVHNEYSDDERPDPAALALALDELPRIRELALEKWHPLKHPRDPINIPSVETLVADAIRLLSARSAPLLEVLSLDFPFKTSPGSLERIFHDEIPSALLSLNLRNCQISPSSTLFTPTLILLHLSDCVVWRTDQDFRETFSHMPHLQDVSVIPVTAVHPAIGTDFTRSPLYLPETRKVTLVGSLFYLVIALRQISISCDCDELDVTFTQGDIITPVIPQRYASSVATTVKKLLTHATVDASYEVVALVQPNDLPGTAVFQASSPRRDYGRPGLPATLQIAFSLSNQSIDIACILLHLLPWTSRVRTLRACHPDLTAQHWFNMSHPDGGPETIIAERGAAQSLVEAFDHAAQEGISLFPQLCYLHIVDVVLGSLGDADGLCRGLVSELGRRRERGRTCKLTISMCDVAEDVLVEMRQRLGVEAVERDDGNHDEF</sequence>
<protein>
    <submittedName>
        <fullName evidence="1">Uncharacterized protein</fullName>
    </submittedName>
</protein>
<name>A0ACB8SZY9_9AGAM</name>
<comment type="caution">
    <text evidence="1">The sequence shown here is derived from an EMBL/GenBank/DDBJ whole genome shotgun (WGS) entry which is preliminary data.</text>
</comment>
<gene>
    <name evidence="1" type="ORF">BV25DRAFT_1916810</name>
</gene>
<keyword evidence="2" id="KW-1185">Reference proteome</keyword>